<proteinExistence type="predicted"/>
<reference evidence="1" key="1">
    <citation type="submission" date="2021-06" db="EMBL/GenBank/DDBJ databases">
        <authorList>
            <person name="Kallberg Y."/>
            <person name="Tangrot J."/>
            <person name="Rosling A."/>
        </authorList>
    </citation>
    <scope>NUCLEOTIDE SEQUENCE</scope>
    <source>
        <strain evidence="1">MA461A</strain>
    </source>
</reference>
<dbReference type="Proteomes" id="UP000789920">
    <property type="component" value="Unassembled WGS sequence"/>
</dbReference>
<dbReference type="EMBL" id="CAJVQC010042221">
    <property type="protein sequence ID" value="CAG8774792.1"/>
    <property type="molecule type" value="Genomic_DNA"/>
</dbReference>
<evidence type="ECO:0000313" key="2">
    <source>
        <dbReference type="Proteomes" id="UP000789920"/>
    </source>
</evidence>
<feature type="non-terminal residue" evidence="1">
    <location>
        <position position="1"/>
    </location>
</feature>
<evidence type="ECO:0000313" key="1">
    <source>
        <dbReference type="EMBL" id="CAG8774792.1"/>
    </source>
</evidence>
<comment type="caution">
    <text evidence="1">The sequence shown here is derived from an EMBL/GenBank/DDBJ whole genome shotgun (WGS) entry which is preliminary data.</text>
</comment>
<accession>A0ACA9R372</accession>
<gene>
    <name evidence="1" type="ORF">RPERSI_LOCUS16842</name>
</gene>
<protein>
    <submittedName>
        <fullName evidence="1">16835_t:CDS:1</fullName>
    </submittedName>
</protein>
<name>A0ACA9R372_9GLOM</name>
<organism evidence="1 2">
    <name type="scientific">Racocetra persica</name>
    <dbReference type="NCBI Taxonomy" id="160502"/>
    <lineage>
        <taxon>Eukaryota</taxon>
        <taxon>Fungi</taxon>
        <taxon>Fungi incertae sedis</taxon>
        <taxon>Mucoromycota</taxon>
        <taxon>Glomeromycotina</taxon>
        <taxon>Glomeromycetes</taxon>
        <taxon>Diversisporales</taxon>
        <taxon>Gigasporaceae</taxon>
        <taxon>Racocetra</taxon>
    </lineage>
</organism>
<keyword evidence="2" id="KW-1185">Reference proteome</keyword>
<sequence>SEEAQYVHDGHLGGEQTEFILLRRASWRPWGTLAFRYCLWKLTENFMTAIGGESLGGELCSASRDGHLGGDSLVIYDACHCNEKASRFMTAIWAVSKLSSFFSKELHDGHLGGDSLAFPLMLVHFT</sequence>